<feature type="transmembrane region" description="Helical" evidence="1">
    <location>
        <begin position="269"/>
        <end position="291"/>
    </location>
</feature>
<evidence type="ECO:0000313" key="2">
    <source>
        <dbReference type="EMBL" id="VEU81152.1"/>
    </source>
</evidence>
<gene>
    <name evidence="2" type="ORF">NCTC10138_01545</name>
</gene>
<protein>
    <submittedName>
        <fullName evidence="2">Uncharacterized protein</fullName>
    </submittedName>
</protein>
<dbReference type="AlphaFoldDB" id="A0A449BFD7"/>
<reference evidence="2 3" key="1">
    <citation type="submission" date="2019-01" db="EMBL/GenBank/DDBJ databases">
        <authorList>
            <consortium name="Pathogen Informatics"/>
        </authorList>
    </citation>
    <scope>NUCLEOTIDE SEQUENCE [LARGE SCALE GENOMIC DNA]</scope>
    <source>
        <strain evidence="2 3">NCTC10138</strain>
    </source>
</reference>
<name>A0A449BFD7_HAPAX</name>
<dbReference type="EMBL" id="LR215048">
    <property type="protein sequence ID" value="VEU81152.1"/>
    <property type="molecule type" value="Genomic_DNA"/>
</dbReference>
<dbReference type="RefSeq" id="WP_026390266.1">
    <property type="nucleotide sequence ID" value="NZ_LR215048.1"/>
</dbReference>
<evidence type="ECO:0000313" key="3">
    <source>
        <dbReference type="Proteomes" id="UP000289841"/>
    </source>
</evidence>
<keyword evidence="3" id="KW-1185">Reference proteome</keyword>
<keyword evidence="1" id="KW-1133">Transmembrane helix</keyword>
<accession>A0A449BFD7</accession>
<dbReference type="KEGG" id="aaxa:NCTC10138_01545"/>
<evidence type="ECO:0000256" key="1">
    <source>
        <dbReference type="SAM" id="Phobius"/>
    </source>
</evidence>
<feature type="transmembrane region" description="Helical" evidence="1">
    <location>
        <begin position="6"/>
        <end position="24"/>
    </location>
</feature>
<dbReference type="Proteomes" id="UP000289841">
    <property type="component" value="Chromosome"/>
</dbReference>
<sequence length="320" mass="37358">MKWIGRVLYGIVVVIIGMMVVRYANMNKQVKYYNSGIDYLKNGQIEEYMEVYMTATMVESYLKDPIYHAKSEDEAFPFEFSVYQAKVGENKYLVFFLKDNGINYKELVSDKEKYNEDKVIIRLNIFMNGEESPITDYYPASIDKRLPISLVAQNFNDKKEMVFSYQVMVDKKNQVKETSKIDKFELVFEDYTKVEKEDDKPITKKVASIVSDDEVEMSKTFDLLKKEDDVLQASGFNGSINEFNKDALYDDSSNLGKLRVDDFKKYQKIVTNTVVVFALIATVITYLIFFLKPTINYINDRKYQKKAAEEIEVIKEEKDN</sequence>
<organism evidence="2 3">
    <name type="scientific">Haploplasma axanthum</name>
    <name type="common">Acholeplasma axanthum</name>
    <dbReference type="NCBI Taxonomy" id="29552"/>
    <lineage>
        <taxon>Bacteria</taxon>
        <taxon>Bacillati</taxon>
        <taxon>Mycoplasmatota</taxon>
        <taxon>Mollicutes</taxon>
        <taxon>Acholeplasmatales</taxon>
        <taxon>Acholeplasmataceae</taxon>
        <taxon>Haploplasma</taxon>
    </lineage>
</organism>
<keyword evidence="1" id="KW-0812">Transmembrane</keyword>
<keyword evidence="1" id="KW-0472">Membrane</keyword>
<proteinExistence type="predicted"/>